<comment type="caution">
    <text evidence="1">The sequence shown here is derived from an EMBL/GenBank/DDBJ whole genome shotgun (WGS) entry which is preliminary data.</text>
</comment>
<reference evidence="1" key="1">
    <citation type="submission" date="2021-03" db="EMBL/GenBank/DDBJ databases">
        <title>Antimicrobial resistance genes in bacteria isolated from Japanese honey, and their potential for conferring macrolide and lincosamide resistance in the American foulbrood pathogen Paenibacillus larvae.</title>
        <authorList>
            <person name="Okamoto M."/>
            <person name="Kumagai M."/>
            <person name="Kanamori H."/>
            <person name="Takamatsu D."/>
        </authorList>
    </citation>
    <scope>NUCLEOTIDE SEQUENCE</scope>
    <source>
        <strain evidence="1">J27TS8</strain>
    </source>
</reference>
<name>A0A919WGU3_9BACI</name>
<proteinExistence type="predicted"/>
<dbReference type="Proteomes" id="UP000682111">
    <property type="component" value="Unassembled WGS sequence"/>
</dbReference>
<dbReference type="RefSeq" id="WP_095308655.1">
    <property type="nucleotide sequence ID" value="NZ_BORC01000002.1"/>
</dbReference>
<keyword evidence="2" id="KW-1185">Reference proteome</keyword>
<evidence type="ECO:0000313" key="1">
    <source>
        <dbReference type="EMBL" id="GIN61738.1"/>
    </source>
</evidence>
<protein>
    <submittedName>
        <fullName evidence="1">Uncharacterized protein</fullName>
    </submittedName>
</protein>
<accession>A0A919WGU3</accession>
<organism evidence="1 2">
    <name type="scientific">Robertmurraya siralis</name>
    <dbReference type="NCBI Taxonomy" id="77777"/>
    <lineage>
        <taxon>Bacteria</taxon>
        <taxon>Bacillati</taxon>
        <taxon>Bacillota</taxon>
        <taxon>Bacilli</taxon>
        <taxon>Bacillales</taxon>
        <taxon>Bacillaceae</taxon>
        <taxon>Robertmurraya</taxon>
    </lineage>
</organism>
<sequence>MFQAFFAAELARRVGTRVEIGLTDRLVEGVLSSVSGELALVVETTSYTPSLTTAIPLSAIVFVRIPATAA</sequence>
<dbReference type="AlphaFoldDB" id="A0A919WGU3"/>
<dbReference type="OrthoDB" id="2890046at2"/>
<gene>
    <name evidence="1" type="ORF">J27TS8_17310</name>
</gene>
<evidence type="ECO:0000313" key="2">
    <source>
        <dbReference type="Proteomes" id="UP000682111"/>
    </source>
</evidence>
<dbReference type="EMBL" id="BORC01000002">
    <property type="protein sequence ID" value="GIN61738.1"/>
    <property type="molecule type" value="Genomic_DNA"/>
</dbReference>